<dbReference type="InterPro" id="IPR036908">
    <property type="entry name" value="RlpA-like_sf"/>
</dbReference>
<evidence type="ECO:0000256" key="5">
    <source>
        <dbReference type="ARBA" id="ARBA00023001"/>
    </source>
</evidence>
<evidence type="ECO:0000259" key="9">
    <source>
        <dbReference type="Pfam" id="PF02015"/>
    </source>
</evidence>
<feature type="domain" description="Glycosyl hydrolases family 45 active site" evidence="9">
    <location>
        <begin position="2"/>
        <end position="221"/>
    </location>
</feature>
<feature type="non-terminal residue" evidence="10">
    <location>
        <position position="1"/>
    </location>
</feature>
<dbReference type="Gene3D" id="2.40.40.10">
    <property type="entry name" value="RlpA-like domain"/>
    <property type="match status" value="1"/>
</dbReference>
<accession>F0Y392</accession>
<keyword evidence="7" id="KW-0326">Glycosidase</keyword>
<dbReference type="EC" id="3.2.1.4" evidence="3"/>
<dbReference type="AlphaFoldDB" id="F0Y392"/>
<evidence type="ECO:0000256" key="8">
    <source>
        <dbReference type="ARBA" id="ARBA00023326"/>
    </source>
</evidence>
<protein>
    <recommendedName>
        <fullName evidence="3">cellulase</fullName>
        <ecNumber evidence="3">3.2.1.4</ecNumber>
    </recommendedName>
</protein>
<dbReference type="InterPro" id="IPR000334">
    <property type="entry name" value="Glyco_hydro_45"/>
</dbReference>
<dbReference type="PANTHER" id="PTHR39730:SF1">
    <property type="entry name" value="ENDOGLUCANASE 1"/>
    <property type="match status" value="1"/>
</dbReference>
<evidence type="ECO:0000313" key="10">
    <source>
        <dbReference type="EMBL" id="EGB10221.1"/>
    </source>
</evidence>
<evidence type="ECO:0000256" key="2">
    <source>
        <dbReference type="ARBA" id="ARBA00007793"/>
    </source>
</evidence>
<organism evidence="11">
    <name type="scientific">Aureococcus anophagefferens</name>
    <name type="common">Harmful bloom alga</name>
    <dbReference type="NCBI Taxonomy" id="44056"/>
    <lineage>
        <taxon>Eukaryota</taxon>
        <taxon>Sar</taxon>
        <taxon>Stramenopiles</taxon>
        <taxon>Ochrophyta</taxon>
        <taxon>Pelagophyceae</taxon>
        <taxon>Pelagomonadales</taxon>
        <taxon>Pelagomonadaceae</taxon>
        <taxon>Aureococcus</taxon>
    </lineage>
</organism>
<dbReference type="GO" id="GO:0008810">
    <property type="term" value="F:cellulase activity"/>
    <property type="evidence" value="ECO:0007669"/>
    <property type="project" value="UniProtKB-EC"/>
</dbReference>
<dbReference type="RefSeq" id="XP_009034765.1">
    <property type="nucleotide sequence ID" value="XM_009036517.1"/>
</dbReference>
<dbReference type="OrthoDB" id="10035502at2759"/>
<dbReference type="InParanoid" id="F0Y392"/>
<keyword evidence="11" id="KW-1185">Reference proteome</keyword>
<evidence type="ECO:0000256" key="3">
    <source>
        <dbReference type="ARBA" id="ARBA00012601"/>
    </source>
</evidence>
<evidence type="ECO:0000313" key="11">
    <source>
        <dbReference type="Proteomes" id="UP000002729"/>
    </source>
</evidence>
<dbReference type="PANTHER" id="PTHR39730">
    <property type="entry name" value="ENDOGLUCANASE 1"/>
    <property type="match status" value="1"/>
</dbReference>
<dbReference type="SUPFAM" id="SSF50685">
    <property type="entry name" value="Barwin-like endoglucanases"/>
    <property type="match status" value="1"/>
</dbReference>
<dbReference type="GO" id="GO:0030245">
    <property type="term" value="P:cellulose catabolic process"/>
    <property type="evidence" value="ECO:0007669"/>
    <property type="project" value="UniProtKB-KW"/>
</dbReference>
<dbReference type="InterPro" id="IPR052288">
    <property type="entry name" value="GH45_Enzymes"/>
</dbReference>
<keyword evidence="4" id="KW-0378">Hydrolase</keyword>
<dbReference type="eggNOG" id="ENOG502RXA6">
    <property type="taxonomic scope" value="Eukaryota"/>
</dbReference>
<comment type="catalytic activity">
    <reaction evidence="1">
        <text>Endohydrolysis of (1-&gt;4)-beta-D-glucosidic linkages in cellulose, lichenin and cereal beta-D-glucans.</text>
        <dbReference type="EC" id="3.2.1.4"/>
    </reaction>
</comment>
<gene>
    <name evidence="10" type="ORF">AURANDRAFT_6555</name>
</gene>
<dbReference type="Pfam" id="PF02015">
    <property type="entry name" value="Glyco_hydro_45"/>
    <property type="match status" value="1"/>
</dbReference>
<evidence type="ECO:0000256" key="4">
    <source>
        <dbReference type="ARBA" id="ARBA00022801"/>
    </source>
</evidence>
<evidence type="ECO:0000256" key="7">
    <source>
        <dbReference type="ARBA" id="ARBA00023295"/>
    </source>
</evidence>
<sequence>TTGYWDCCKPSCSWSGKGDVDAPVRSCEAETGDVLSSPDVASVCDGGTAASCADNQPWTYNDGVSLGFAAAAVGGITGLDGDTNCGQCYELVWTDDTHSWGGGAHASLVGRSHVIQVTNIGYDVTGDHSFDLQIPGAGQGIFDTGCAIQFPGYDSGDFDCDNNYGGCADNSGCDRLPDDLRSGCDWRYDDYLYNEGGTSNNPYVRFRRVRCPAELVAITGTTPNDD</sequence>
<proteinExistence type="inferred from homology"/>
<comment type="similarity">
    <text evidence="2">Belongs to the glycosyl hydrolase 45 (cellulase K) family.</text>
</comment>
<dbReference type="Proteomes" id="UP000002729">
    <property type="component" value="Unassembled WGS sequence"/>
</dbReference>
<dbReference type="KEGG" id="aaf:AURANDRAFT_6555"/>
<name>F0Y392_AURAN</name>
<reference evidence="10 11" key="1">
    <citation type="journal article" date="2011" name="Proc. Natl. Acad. Sci. U.S.A.">
        <title>Niche of harmful alga Aureococcus anophagefferens revealed through ecogenomics.</title>
        <authorList>
            <person name="Gobler C.J."/>
            <person name="Berry D.L."/>
            <person name="Dyhrman S.T."/>
            <person name="Wilhelm S.W."/>
            <person name="Salamov A."/>
            <person name="Lobanov A.V."/>
            <person name="Zhang Y."/>
            <person name="Collier J.L."/>
            <person name="Wurch L.L."/>
            <person name="Kustka A.B."/>
            <person name="Dill B.D."/>
            <person name="Shah M."/>
            <person name="VerBerkmoes N.C."/>
            <person name="Kuo A."/>
            <person name="Terry A."/>
            <person name="Pangilinan J."/>
            <person name="Lindquist E.A."/>
            <person name="Lucas S."/>
            <person name="Paulsen I.T."/>
            <person name="Hattenrath-Lehmann T.K."/>
            <person name="Talmage S.C."/>
            <person name="Walker E.A."/>
            <person name="Koch F."/>
            <person name="Burson A.M."/>
            <person name="Marcoval M.A."/>
            <person name="Tang Y.Z."/>
            <person name="Lecleir G.R."/>
            <person name="Coyne K.J."/>
            <person name="Berg G.M."/>
            <person name="Bertrand E.M."/>
            <person name="Saito M.A."/>
            <person name="Gladyshev V.N."/>
            <person name="Grigoriev I.V."/>
        </authorList>
    </citation>
    <scope>NUCLEOTIDE SEQUENCE [LARGE SCALE GENOMIC DNA]</scope>
    <source>
        <strain evidence="11">CCMP 1984</strain>
    </source>
</reference>
<keyword evidence="5" id="KW-0136">Cellulose degradation</keyword>
<dbReference type="EMBL" id="GL833124">
    <property type="protein sequence ID" value="EGB10221.1"/>
    <property type="molecule type" value="Genomic_DNA"/>
</dbReference>
<evidence type="ECO:0000256" key="1">
    <source>
        <dbReference type="ARBA" id="ARBA00000966"/>
    </source>
</evidence>
<feature type="non-terminal residue" evidence="10">
    <location>
        <position position="226"/>
    </location>
</feature>
<keyword evidence="6" id="KW-0119">Carbohydrate metabolism</keyword>
<dbReference type="GeneID" id="20225387"/>
<evidence type="ECO:0000256" key="6">
    <source>
        <dbReference type="ARBA" id="ARBA00023277"/>
    </source>
</evidence>
<keyword evidence="8" id="KW-0624">Polysaccharide degradation</keyword>